<organism evidence="1 2">
    <name type="scientific">Setaria italica</name>
    <name type="common">Foxtail millet</name>
    <name type="synonym">Panicum italicum</name>
    <dbReference type="NCBI Taxonomy" id="4555"/>
    <lineage>
        <taxon>Eukaryota</taxon>
        <taxon>Viridiplantae</taxon>
        <taxon>Streptophyta</taxon>
        <taxon>Embryophyta</taxon>
        <taxon>Tracheophyta</taxon>
        <taxon>Spermatophyta</taxon>
        <taxon>Magnoliopsida</taxon>
        <taxon>Liliopsida</taxon>
        <taxon>Poales</taxon>
        <taxon>Poaceae</taxon>
        <taxon>PACMAD clade</taxon>
        <taxon>Panicoideae</taxon>
        <taxon>Panicodae</taxon>
        <taxon>Paniceae</taxon>
        <taxon>Cenchrinae</taxon>
        <taxon>Setaria</taxon>
    </lineage>
</organism>
<dbReference type="AlphaFoldDB" id="K4ANW7"/>
<name>K4ANW7_SETIT</name>
<reference evidence="1" key="2">
    <citation type="submission" date="2018-08" db="UniProtKB">
        <authorList>
            <consortium name="EnsemblPlants"/>
        </authorList>
    </citation>
    <scope>IDENTIFICATION</scope>
    <source>
        <strain evidence="1">Yugu1</strain>
    </source>
</reference>
<sequence length="38" mass="4217">MESFSLFGAMLGRERCSSSQRAAAASIVRTYCFFHLKG</sequence>
<dbReference type="Proteomes" id="UP000004995">
    <property type="component" value="Unassembled WGS sequence"/>
</dbReference>
<proteinExistence type="predicted"/>
<accession>K4ANW7</accession>
<dbReference type="Gramene" id="KQK90188">
    <property type="protein sequence ID" value="KQK90188"/>
    <property type="gene ID" value="SETIT_040615mg"/>
</dbReference>
<dbReference type="HOGENOM" id="CLU_3336523_0_0_1"/>
<reference evidence="2" key="1">
    <citation type="journal article" date="2012" name="Nat. Biotechnol.">
        <title>Reference genome sequence of the model plant Setaria.</title>
        <authorList>
            <person name="Bennetzen J.L."/>
            <person name="Schmutz J."/>
            <person name="Wang H."/>
            <person name="Percifield R."/>
            <person name="Hawkins J."/>
            <person name="Pontaroli A.C."/>
            <person name="Estep M."/>
            <person name="Feng L."/>
            <person name="Vaughn J.N."/>
            <person name="Grimwood J."/>
            <person name="Jenkins J."/>
            <person name="Barry K."/>
            <person name="Lindquist E."/>
            <person name="Hellsten U."/>
            <person name="Deshpande S."/>
            <person name="Wang X."/>
            <person name="Wu X."/>
            <person name="Mitros T."/>
            <person name="Triplett J."/>
            <person name="Yang X."/>
            <person name="Ye C.Y."/>
            <person name="Mauro-Herrera M."/>
            <person name="Wang L."/>
            <person name="Li P."/>
            <person name="Sharma M."/>
            <person name="Sharma R."/>
            <person name="Ronald P.C."/>
            <person name="Panaud O."/>
            <person name="Kellogg E.A."/>
            <person name="Brutnell T.P."/>
            <person name="Doust A.N."/>
            <person name="Tuskan G.A."/>
            <person name="Rokhsar D."/>
            <person name="Devos K.M."/>
        </authorList>
    </citation>
    <scope>NUCLEOTIDE SEQUENCE [LARGE SCALE GENOMIC DNA]</scope>
    <source>
        <strain evidence="2">cv. Yugu1</strain>
    </source>
</reference>
<evidence type="ECO:0000313" key="2">
    <source>
        <dbReference type="Proteomes" id="UP000004995"/>
    </source>
</evidence>
<protein>
    <submittedName>
        <fullName evidence="1">Uncharacterized protein</fullName>
    </submittedName>
</protein>
<keyword evidence="2" id="KW-1185">Reference proteome</keyword>
<dbReference type="InParanoid" id="K4ANW7"/>
<dbReference type="EMBL" id="AGNK02005903">
    <property type="status" value="NOT_ANNOTATED_CDS"/>
    <property type="molecule type" value="Genomic_DNA"/>
</dbReference>
<evidence type="ECO:0000313" key="1">
    <source>
        <dbReference type="EnsemblPlants" id="KQK90188"/>
    </source>
</evidence>
<dbReference type="EnsemblPlants" id="KQK90188">
    <property type="protein sequence ID" value="KQK90188"/>
    <property type="gene ID" value="SETIT_040615mg"/>
</dbReference>